<dbReference type="GeneID" id="9684870"/>
<dbReference type="AlphaFoldDB" id="C1MU36"/>
<keyword evidence="4" id="KW-1185">Reference proteome</keyword>
<dbReference type="GO" id="GO:0004175">
    <property type="term" value="F:endopeptidase activity"/>
    <property type="evidence" value="ECO:0007669"/>
    <property type="project" value="UniProtKB-ARBA"/>
</dbReference>
<sequence length="336" mass="33527">MLASQAGGASLASRVSAASARCRADRATTTAPRKATIARGRRNRRKDKSRATTTVDDDDDDASAETTADALSDLASRGVDVDAATAAALDASARDMLARAGISADAVAAETRGDAVASSSSSSAPLPAVSRDDVLDSCVGTTAWMLAIGLIAREGTYFGQGVLPDAVPDLASALPLVAALHPPFPPSDLARDLGIAVGAAAAVTAARGALLRAWPDFAEASNRSNAQVLTPLRPFDVVTVAVLPALAEETLFRGALLPAIGVSPVGVVGAGVVFGALHAGGGRNAAFAAWASVVGCAYGACAVATGNVAVAMAAHAMANYASAALWLKENPDAAKA</sequence>
<dbReference type="RefSeq" id="XP_003059125.1">
    <property type="nucleotide sequence ID" value="XM_003059079.1"/>
</dbReference>
<dbReference type="PANTHER" id="PTHR43592">
    <property type="entry name" value="CAAX AMINO TERMINAL PROTEASE"/>
    <property type="match status" value="1"/>
</dbReference>
<feature type="compositionally biased region" description="Low complexity" evidence="1">
    <location>
        <begin position="1"/>
        <end position="38"/>
    </location>
</feature>
<dbReference type="GO" id="GO:0080120">
    <property type="term" value="P:CAAX-box protein maturation"/>
    <property type="evidence" value="ECO:0007669"/>
    <property type="project" value="UniProtKB-ARBA"/>
</dbReference>
<dbReference type="Proteomes" id="UP000001876">
    <property type="component" value="Unassembled WGS sequence"/>
</dbReference>
<organism evidence="4">
    <name type="scientific">Micromonas pusilla (strain CCMP1545)</name>
    <name type="common">Picoplanktonic green alga</name>
    <dbReference type="NCBI Taxonomy" id="564608"/>
    <lineage>
        <taxon>Eukaryota</taxon>
        <taxon>Viridiplantae</taxon>
        <taxon>Chlorophyta</taxon>
        <taxon>Mamiellophyceae</taxon>
        <taxon>Mamiellales</taxon>
        <taxon>Mamiellaceae</taxon>
        <taxon>Micromonas</taxon>
    </lineage>
</organism>
<reference evidence="3 4" key="1">
    <citation type="journal article" date="2009" name="Science">
        <title>Green evolution and dynamic adaptations revealed by genomes of the marine picoeukaryotes Micromonas.</title>
        <authorList>
            <person name="Worden A.Z."/>
            <person name="Lee J.H."/>
            <person name="Mock T."/>
            <person name="Rouze P."/>
            <person name="Simmons M.P."/>
            <person name="Aerts A.L."/>
            <person name="Allen A.E."/>
            <person name="Cuvelier M.L."/>
            <person name="Derelle E."/>
            <person name="Everett M.V."/>
            <person name="Foulon E."/>
            <person name="Grimwood J."/>
            <person name="Gundlach H."/>
            <person name="Henrissat B."/>
            <person name="Napoli C."/>
            <person name="McDonald S.M."/>
            <person name="Parker M.S."/>
            <person name="Rombauts S."/>
            <person name="Salamov A."/>
            <person name="Von Dassow P."/>
            <person name="Badger J.H."/>
            <person name="Coutinho P.M."/>
            <person name="Demir E."/>
            <person name="Dubchak I."/>
            <person name="Gentemann C."/>
            <person name="Eikrem W."/>
            <person name="Gready J.E."/>
            <person name="John U."/>
            <person name="Lanier W."/>
            <person name="Lindquist E.A."/>
            <person name="Lucas S."/>
            <person name="Mayer K.F."/>
            <person name="Moreau H."/>
            <person name="Not F."/>
            <person name="Otillar R."/>
            <person name="Panaud O."/>
            <person name="Pangilinan J."/>
            <person name="Paulsen I."/>
            <person name="Piegu B."/>
            <person name="Poliakov A."/>
            <person name="Robbens S."/>
            <person name="Schmutz J."/>
            <person name="Toulza E."/>
            <person name="Wyss T."/>
            <person name="Zelensky A."/>
            <person name="Zhou K."/>
            <person name="Armbrust E.V."/>
            <person name="Bhattacharya D."/>
            <person name="Goodenough U.W."/>
            <person name="Van de Peer Y."/>
            <person name="Grigoriev I.V."/>
        </authorList>
    </citation>
    <scope>NUCLEOTIDE SEQUENCE [LARGE SCALE GENOMIC DNA]</scope>
    <source>
        <strain evidence="3 4">CCMP1545</strain>
    </source>
</reference>
<dbReference type="KEGG" id="mpp:MICPUCDRAFT_69451"/>
<dbReference type="InterPro" id="IPR003675">
    <property type="entry name" value="Rce1/LyrA-like_dom"/>
</dbReference>
<evidence type="ECO:0000256" key="1">
    <source>
        <dbReference type="SAM" id="MobiDB-lite"/>
    </source>
</evidence>
<evidence type="ECO:0000259" key="2">
    <source>
        <dbReference type="Pfam" id="PF02517"/>
    </source>
</evidence>
<gene>
    <name evidence="3" type="ORF">MICPUCDRAFT_69451</name>
</gene>
<dbReference type="STRING" id="564608.C1MU36"/>
<dbReference type="EMBL" id="GG663740">
    <property type="protein sequence ID" value="EEH56257.1"/>
    <property type="molecule type" value="Genomic_DNA"/>
</dbReference>
<dbReference type="OrthoDB" id="2017864at2759"/>
<evidence type="ECO:0000313" key="4">
    <source>
        <dbReference type="Proteomes" id="UP000001876"/>
    </source>
</evidence>
<dbReference type="eggNOG" id="ENOG502QTQU">
    <property type="taxonomic scope" value="Eukaryota"/>
</dbReference>
<dbReference type="Pfam" id="PF02517">
    <property type="entry name" value="Rce1-like"/>
    <property type="match status" value="1"/>
</dbReference>
<dbReference type="PANTHER" id="PTHR43592:SF7">
    <property type="entry name" value="CAAX AMINO TERMINAL PROTEASE FAMILY PROTEIN"/>
    <property type="match status" value="1"/>
</dbReference>
<protein>
    <submittedName>
        <fullName evidence="3">Predicted protein</fullName>
    </submittedName>
</protein>
<feature type="region of interest" description="Disordered" evidence="1">
    <location>
        <begin position="1"/>
        <end position="64"/>
    </location>
</feature>
<name>C1MU36_MICPC</name>
<evidence type="ECO:0000313" key="3">
    <source>
        <dbReference type="EMBL" id="EEH56257.1"/>
    </source>
</evidence>
<proteinExistence type="predicted"/>
<feature type="compositionally biased region" description="Basic residues" evidence="1">
    <location>
        <begin position="39"/>
        <end position="48"/>
    </location>
</feature>
<feature type="domain" description="CAAX prenyl protease 2/Lysostaphin resistance protein A-like" evidence="2">
    <location>
        <begin position="235"/>
        <end position="320"/>
    </location>
</feature>
<accession>C1MU36</accession>